<reference evidence="1" key="1">
    <citation type="submission" date="2021-03" db="EMBL/GenBank/DDBJ databases">
        <title>Whole genome sequence of Streptomyces bomunensis MMS17-BM035.</title>
        <authorList>
            <person name="Lee J.H."/>
        </authorList>
    </citation>
    <scope>NUCLEOTIDE SEQUENCE</scope>
    <source>
        <strain evidence="1">MMS17-BM035</strain>
    </source>
</reference>
<evidence type="ECO:0000313" key="2">
    <source>
        <dbReference type="Proteomes" id="UP000670475"/>
    </source>
</evidence>
<dbReference type="AlphaFoldDB" id="A0A940RT88"/>
<organism evidence="1 2">
    <name type="scientific">Streptomyces montanisoli</name>
    <dbReference type="NCBI Taxonomy" id="2798581"/>
    <lineage>
        <taxon>Bacteria</taxon>
        <taxon>Bacillati</taxon>
        <taxon>Actinomycetota</taxon>
        <taxon>Actinomycetes</taxon>
        <taxon>Kitasatosporales</taxon>
        <taxon>Streptomycetaceae</taxon>
        <taxon>Streptomyces</taxon>
    </lineage>
</organism>
<protein>
    <submittedName>
        <fullName evidence="1">Uncharacterized protein</fullName>
    </submittedName>
</protein>
<gene>
    <name evidence="1" type="ORF">JFN87_03625</name>
</gene>
<proteinExistence type="predicted"/>
<dbReference type="RefSeq" id="WP_209338373.1">
    <property type="nucleotide sequence ID" value="NZ_JAGIQL010000007.1"/>
</dbReference>
<keyword evidence="2" id="KW-1185">Reference proteome</keyword>
<comment type="caution">
    <text evidence="1">The sequence shown here is derived from an EMBL/GenBank/DDBJ whole genome shotgun (WGS) entry which is preliminary data.</text>
</comment>
<name>A0A940RT88_9ACTN</name>
<dbReference type="Proteomes" id="UP000670475">
    <property type="component" value="Unassembled WGS sequence"/>
</dbReference>
<dbReference type="EMBL" id="JAGIQL010000007">
    <property type="protein sequence ID" value="MBP0456592.1"/>
    <property type="molecule type" value="Genomic_DNA"/>
</dbReference>
<sequence>MSSSRLQRQVTRRFQFFPCGTAPAVLITQEVRMKLTTKTTAEKSDEREVVVPGASCCCCGAVVRRRG</sequence>
<accession>A0A940RT88</accession>
<evidence type="ECO:0000313" key="1">
    <source>
        <dbReference type="EMBL" id="MBP0456592.1"/>
    </source>
</evidence>